<dbReference type="GO" id="GO:0008168">
    <property type="term" value="F:methyltransferase activity"/>
    <property type="evidence" value="ECO:0007669"/>
    <property type="project" value="UniProtKB-KW"/>
</dbReference>
<name>A0A7V8NTU8_9BACT</name>
<reference evidence="7" key="1">
    <citation type="submission" date="2020-06" db="EMBL/GenBank/DDBJ databases">
        <title>Legume-microbial interactions unlock mineral nutrients during tropical forest succession.</title>
        <authorList>
            <person name="Epihov D.Z."/>
        </authorList>
    </citation>
    <scope>NUCLEOTIDE SEQUENCE [LARGE SCALE GENOMIC DNA]</scope>
    <source>
        <strain evidence="7">Pan2503</strain>
    </source>
</reference>
<feature type="domain" description="Methyltransferase" evidence="6">
    <location>
        <begin position="42"/>
        <end position="136"/>
    </location>
</feature>
<keyword evidence="5" id="KW-0443">Lipid metabolism</keyword>
<keyword evidence="4" id="KW-0949">S-adenosyl-L-methionine</keyword>
<evidence type="ECO:0000256" key="4">
    <source>
        <dbReference type="ARBA" id="ARBA00022691"/>
    </source>
</evidence>
<evidence type="ECO:0000259" key="6">
    <source>
        <dbReference type="Pfam" id="PF13649"/>
    </source>
</evidence>
<evidence type="ECO:0000313" key="8">
    <source>
        <dbReference type="Proteomes" id="UP000567293"/>
    </source>
</evidence>
<evidence type="ECO:0000256" key="1">
    <source>
        <dbReference type="ARBA" id="ARBA00010815"/>
    </source>
</evidence>
<dbReference type="InterPro" id="IPR050723">
    <property type="entry name" value="CFA/CMAS"/>
</dbReference>
<dbReference type="InterPro" id="IPR029063">
    <property type="entry name" value="SAM-dependent_MTases_sf"/>
</dbReference>
<comment type="caution">
    <text evidence="7">The sequence shown here is derived from an EMBL/GenBank/DDBJ whole genome shotgun (WGS) entry which is preliminary data.</text>
</comment>
<sequence>MEPLYQCDLAYVHAAAFEMLARGAAGEIVRRLRSSRAQLRKVLDVGCGAGPLTRALVDAGFDATGLDTSAELLKLACTRVPQAHFIRGNIYDAQIHDYDAVVAVGEPLTYHAEGTDADGLISGFFQRVAQALPPGGVLIFDLIGLGEPSLAGRTWSSGDDWAVLVETT</sequence>
<comment type="similarity">
    <text evidence="1">Belongs to the CFA/CMAS family.</text>
</comment>
<keyword evidence="8" id="KW-1185">Reference proteome</keyword>
<evidence type="ECO:0000256" key="2">
    <source>
        <dbReference type="ARBA" id="ARBA00022603"/>
    </source>
</evidence>
<dbReference type="Proteomes" id="UP000567293">
    <property type="component" value="Unassembled WGS sequence"/>
</dbReference>
<evidence type="ECO:0000256" key="5">
    <source>
        <dbReference type="ARBA" id="ARBA00023098"/>
    </source>
</evidence>
<dbReference type="InterPro" id="IPR041698">
    <property type="entry name" value="Methyltransf_25"/>
</dbReference>
<accession>A0A7V8NTU8</accession>
<dbReference type="Gene3D" id="3.40.50.150">
    <property type="entry name" value="Vaccinia Virus protein VP39"/>
    <property type="match status" value="1"/>
</dbReference>
<protein>
    <submittedName>
        <fullName evidence="7">Class I SAM-dependent methyltransferase</fullName>
    </submittedName>
</protein>
<dbReference type="PANTHER" id="PTHR43667">
    <property type="entry name" value="CYCLOPROPANE-FATTY-ACYL-PHOSPHOLIPID SYNTHASE"/>
    <property type="match status" value="1"/>
</dbReference>
<dbReference type="PANTHER" id="PTHR43667:SF1">
    <property type="entry name" value="CYCLOPROPANE-FATTY-ACYL-PHOSPHOLIPID SYNTHASE"/>
    <property type="match status" value="1"/>
</dbReference>
<gene>
    <name evidence="7" type="ORF">HRJ53_20715</name>
</gene>
<dbReference type="GO" id="GO:0032259">
    <property type="term" value="P:methylation"/>
    <property type="evidence" value="ECO:0007669"/>
    <property type="project" value="UniProtKB-KW"/>
</dbReference>
<dbReference type="CDD" id="cd02440">
    <property type="entry name" value="AdoMet_MTases"/>
    <property type="match status" value="1"/>
</dbReference>
<dbReference type="AlphaFoldDB" id="A0A7V8NTU8"/>
<organism evidence="7 8">
    <name type="scientific">Candidatus Acidiferrum panamense</name>
    <dbReference type="NCBI Taxonomy" id="2741543"/>
    <lineage>
        <taxon>Bacteria</taxon>
        <taxon>Pseudomonadati</taxon>
        <taxon>Acidobacteriota</taxon>
        <taxon>Terriglobia</taxon>
        <taxon>Candidatus Acidiferrales</taxon>
        <taxon>Candidatus Acidiferrum</taxon>
    </lineage>
</organism>
<dbReference type="GO" id="GO:0006629">
    <property type="term" value="P:lipid metabolic process"/>
    <property type="evidence" value="ECO:0007669"/>
    <property type="project" value="UniProtKB-KW"/>
</dbReference>
<dbReference type="EMBL" id="JACDQQ010001993">
    <property type="protein sequence ID" value="MBA0087414.1"/>
    <property type="molecule type" value="Genomic_DNA"/>
</dbReference>
<dbReference type="Pfam" id="PF13649">
    <property type="entry name" value="Methyltransf_25"/>
    <property type="match status" value="1"/>
</dbReference>
<keyword evidence="2 7" id="KW-0489">Methyltransferase</keyword>
<keyword evidence="3" id="KW-0808">Transferase</keyword>
<proteinExistence type="inferred from homology"/>
<evidence type="ECO:0000256" key="3">
    <source>
        <dbReference type="ARBA" id="ARBA00022679"/>
    </source>
</evidence>
<evidence type="ECO:0000313" key="7">
    <source>
        <dbReference type="EMBL" id="MBA0087414.1"/>
    </source>
</evidence>
<dbReference type="SUPFAM" id="SSF53335">
    <property type="entry name" value="S-adenosyl-L-methionine-dependent methyltransferases"/>
    <property type="match status" value="1"/>
</dbReference>